<dbReference type="GO" id="GO:0004252">
    <property type="term" value="F:serine-type endopeptidase activity"/>
    <property type="evidence" value="ECO:0007669"/>
    <property type="project" value="UniProtKB-UniRule"/>
</dbReference>
<dbReference type="InterPro" id="IPR015500">
    <property type="entry name" value="Peptidase_S8_subtilisin-rel"/>
</dbReference>
<evidence type="ECO:0000313" key="7">
    <source>
        <dbReference type="Proteomes" id="UP000633418"/>
    </source>
</evidence>
<keyword evidence="2 4" id="KW-0378">Hydrolase</keyword>
<accession>A0A9E6Q4U7</accession>
<keyword evidence="3 4" id="KW-0720">Serine protease</keyword>
<dbReference type="InterPro" id="IPR000209">
    <property type="entry name" value="Peptidase_S8/S53_dom"/>
</dbReference>
<comment type="similarity">
    <text evidence="4">Belongs to the peptidase S8 family.</text>
</comment>
<reference evidence="6 7" key="2">
    <citation type="journal article" date="2021" name="Microorganisms">
        <title>The Ever-Expanding Pseudomonas Genus: Description of 43 New Species and Partition of the Pseudomonas putida Group.</title>
        <authorList>
            <person name="Girard L."/>
            <person name="Lood C."/>
            <person name="Hofte M."/>
            <person name="Vandamme P."/>
            <person name="Rokni-Zadeh H."/>
            <person name="van Noort V."/>
            <person name="Lavigne R."/>
            <person name="De Mot R."/>
        </authorList>
    </citation>
    <scope>NUCLEOTIDE SEQUENCE [LARGE SCALE GENOMIC DNA]</scope>
    <source>
        <strain evidence="6 7">RW9S1A</strain>
    </source>
</reference>
<keyword evidence="1 4" id="KW-0645">Protease</keyword>
<dbReference type="GO" id="GO:0016485">
    <property type="term" value="P:protein processing"/>
    <property type="evidence" value="ECO:0007669"/>
    <property type="project" value="TreeGrafter"/>
</dbReference>
<evidence type="ECO:0000259" key="5">
    <source>
        <dbReference type="Pfam" id="PF00082"/>
    </source>
</evidence>
<reference evidence="6 7" key="1">
    <citation type="journal article" date="2020" name="Microorganisms">
        <title>Reliable Identification of Environmental Pseudomonas Isolates Using the rpoD Gene.</title>
        <authorList>
            <consortium name="The Broad Institute Genome Sequencing Platform"/>
            <person name="Girard L."/>
            <person name="Lood C."/>
            <person name="Rokni-Zadeh H."/>
            <person name="van Noort V."/>
            <person name="Lavigne R."/>
            <person name="De Mot R."/>
        </authorList>
    </citation>
    <scope>NUCLEOTIDE SEQUENCE [LARGE SCALE GENOMIC DNA]</scope>
    <source>
        <strain evidence="6 7">RW9S1A</strain>
    </source>
</reference>
<keyword evidence="7" id="KW-1185">Reference proteome</keyword>
<protein>
    <submittedName>
        <fullName evidence="6">S8 family serine peptidase</fullName>
    </submittedName>
</protein>
<name>A0A9E6Q4U7_9PSED</name>
<dbReference type="SUPFAM" id="SSF52743">
    <property type="entry name" value="Subtilisin-like"/>
    <property type="match status" value="1"/>
</dbReference>
<dbReference type="PANTHER" id="PTHR42884">
    <property type="entry name" value="PROPROTEIN CONVERTASE SUBTILISIN/KEXIN-RELATED"/>
    <property type="match status" value="1"/>
</dbReference>
<feature type="active site" description="Charge relay system" evidence="4">
    <location>
        <position position="553"/>
    </location>
</feature>
<gene>
    <name evidence="6" type="ORF">HU772_011920</name>
</gene>
<dbReference type="RefSeq" id="WP_186662530.1">
    <property type="nucleotide sequence ID" value="NZ_CP077095.1"/>
</dbReference>
<dbReference type="InterPro" id="IPR023828">
    <property type="entry name" value="Peptidase_S8_Ser-AS"/>
</dbReference>
<feature type="active site" description="Charge relay system" evidence="4">
    <location>
        <position position="361"/>
    </location>
</feature>
<dbReference type="PANTHER" id="PTHR42884:SF14">
    <property type="entry name" value="NEUROENDOCRINE CONVERTASE 1"/>
    <property type="match status" value="1"/>
</dbReference>
<organism evidence="6 7">
    <name type="scientific">Pseudomonas xantholysinigenes</name>
    <dbReference type="NCBI Taxonomy" id="2745490"/>
    <lineage>
        <taxon>Bacteria</taxon>
        <taxon>Pseudomonadati</taxon>
        <taxon>Pseudomonadota</taxon>
        <taxon>Gammaproteobacteria</taxon>
        <taxon>Pseudomonadales</taxon>
        <taxon>Pseudomonadaceae</taxon>
        <taxon>Pseudomonas</taxon>
    </lineage>
</organism>
<evidence type="ECO:0000313" key="6">
    <source>
        <dbReference type="EMBL" id="QXI40736.1"/>
    </source>
</evidence>
<evidence type="ECO:0000256" key="3">
    <source>
        <dbReference type="ARBA" id="ARBA00022825"/>
    </source>
</evidence>
<evidence type="ECO:0000256" key="4">
    <source>
        <dbReference type="PROSITE-ProRule" id="PRU01240"/>
    </source>
</evidence>
<dbReference type="Pfam" id="PF00082">
    <property type="entry name" value="Peptidase_S8"/>
    <property type="match status" value="1"/>
</dbReference>
<dbReference type="KEGG" id="pxn:HU772_011920"/>
<evidence type="ECO:0000256" key="2">
    <source>
        <dbReference type="ARBA" id="ARBA00022801"/>
    </source>
</evidence>
<dbReference type="EMBL" id="CP077095">
    <property type="protein sequence ID" value="QXI40736.1"/>
    <property type="molecule type" value="Genomic_DNA"/>
</dbReference>
<proteinExistence type="inferred from homology"/>
<dbReference type="PROSITE" id="PS51892">
    <property type="entry name" value="SUBTILASE"/>
    <property type="match status" value="1"/>
</dbReference>
<sequence>MSIDIEFTYFRNFRFDGKLHVRGLGKDLDKVDSIRYLLRSVGPQGPKRLSEKVAPAHARTGKLADLGCPAVFTVAQSPGQYTITPHVTLTAAAGGGEQRLAPLAFTIVEDETTRSILDTVPLIGFSERQRRSAESRRAPFDALLEDNPGINQQPALPALVVEFSENGLEQFRQALQPGSQSSLLQAWPTLASLVDPQPYHAANDLPAALRRFHLVAHPAGLANDAYLALCSALAALDYVESAQLLPTLVESSWLSDRVERLRLFDVLLDLSMMLIGSVPVRSSMAPPPPPTPNFTHLQTYLDAPDSATRGLNIRRAWAGQVNGKGARVHLIDGGLFANHEDLRSNPDLHVISLGDNDDPRHGTASIGILVANPDKVGITGICHGSEVRLHHARAENAQGESLALLGLHEQVAAGDIVVIPQQIRDLATPGTNLPIVHNKVFWAHLKLLAERGAVVLCAAGNGHERDHERTGARKDEGVDLSSGRFYSDHGDANVILVGACDSTTGKAHEFSNHHYPHRMLNAWGDGVVTLSFGDLQDRPGDDRDYTSRYGGTSSAAPMAAGAMSLIQSYAMREHHIYLDADQLHLLVMQSGYSDATLPDTLVLPMGRRPNVEAALILLDRTLGAGRFHPARIEL</sequence>
<dbReference type="GO" id="GO:0016020">
    <property type="term" value="C:membrane"/>
    <property type="evidence" value="ECO:0007669"/>
    <property type="project" value="TreeGrafter"/>
</dbReference>
<evidence type="ECO:0000256" key="1">
    <source>
        <dbReference type="ARBA" id="ARBA00022670"/>
    </source>
</evidence>
<dbReference type="Gene3D" id="3.40.50.200">
    <property type="entry name" value="Peptidase S8/S53 domain"/>
    <property type="match status" value="1"/>
</dbReference>
<dbReference type="PROSITE" id="PS00138">
    <property type="entry name" value="SUBTILASE_SER"/>
    <property type="match status" value="1"/>
</dbReference>
<dbReference type="InterPro" id="IPR036852">
    <property type="entry name" value="Peptidase_S8/S53_dom_sf"/>
</dbReference>
<dbReference type="AlphaFoldDB" id="A0A9E6Q4U7"/>
<feature type="domain" description="Peptidase S8/S53" evidence="5">
    <location>
        <begin position="323"/>
        <end position="570"/>
    </location>
</feature>
<dbReference type="Proteomes" id="UP000633418">
    <property type="component" value="Chromosome"/>
</dbReference>
<feature type="active site" description="Charge relay system" evidence="4">
    <location>
        <position position="332"/>
    </location>
</feature>
<dbReference type="PRINTS" id="PR00723">
    <property type="entry name" value="SUBTILISIN"/>
</dbReference>